<sequence>DLVVPAIGVIPPGFPSYNPDLKGYGYDPEKASRLLSESSYGADPNSIPRITLSIAGNFGASVGLDMEVMLRSWQETLGVEVEIQQTEWATFLQDVHQRRFQMFALAWSADYPDPQDFLDIMFHTDSANNWGNYNNREVDSLLEKARVEPDQTARFQQYNLIEQLIVDDAPWVPLWHSTERKVLVKPEVKDYFLLPMTIPKLRHVYITNN</sequence>
<protein>
    <recommendedName>
        <fullName evidence="5">Solute-binding protein family 5 domain-containing protein</fullName>
    </recommendedName>
</protein>
<dbReference type="GO" id="GO:0030313">
    <property type="term" value="C:cell envelope"/>
    <property type="evidence" value="ECO:0007669"/>
    <property type="project" value="UniProtKB-SubCell"/>
</dbReference>
<dbReference type="GO" id="GO:0015833">
    <property type="term" value="P:peptide transport"/>
    <property type="evidence" value="ECO:0007669"/>
    <property type="project" value="TreeGrafter"/>
</dbReference>
<gene>
    <name evidence="6" type="ORF">METZ01_LOCUS117578</name>
</gene>
<evidence type="ECO:0000256" key="2">
    <source>
        <dbReference type="ARBA" id="ARBA00005695"/>
    </source>
</evidence>
<feature type="domain" description="Solute-binding protein family 5" evidence="5">
    <location>
        <begin position="4"/>
        <end position="128"/>
    </location>
</feature>
<organism evidence="6">
    <name type="scientific">marine metagenome</name>
    <dbReference type="NCBI Taxonomy" id="408172"/>
    <lineage>
        <taxon>unclassified sequences</taxon>
        <taxon>metagenomes</taxon>
        <taxon>ecological metagenomes</taxon>
    </lineage>
</organism>
<dbReference type="Gene3D" id="3.40.190.10">
    <property type="entry name" value="Periplasmic binding protein-like II"/>
    <property type="match status" value="1"/>
</dbReference>
<dbReference type="SUPFAM" id="SSF53850">
    <property type="entry name" value="Periplasmic binding protein-like II"/>
    <property type="match status" value="1"/>
</dbReference>
<dbReference type="GO" id="GO:1904680">
    <property type="term" value="F:peptide transmembrane transporter activity"/>
    <property type="evidence" value="ECO:0007669"/>
    <property type="project" value="TreeGrafter"/>
</dbReference>
<name>A0A381XIY3_9ZZZZ</name>
<evidence type="ECO:0000256" key="4">
    <source>
        <dbReference type="ARBA" id="ARBA00022729"/>
    </source>
</evidence>
<comment type="subcellular location">
    <subcellularLocation>
        <location evidence="1">Cell envelope</location>
    </subcellularLocation>
</comment>
<dbReference type="AlphaFoldDB" id="A0A381XIY3"/>
<dbReference type="Gene3D" id="3.10.105.10">
    <property type="entry name" value="Dipeptide-binding Protein, Domain 3"/>
    <property type="match status" value="1"/>
</dbReference>
<proteinExistence type="inferred from homology"/>
<feature type="non-terminal residue" evidence="6">
    <location>
        <position position="1"/>
    </location>
</feature>
<dbReference type="PANTHER" id="PTHR30290:SF10">
    <property type="entry name" value="PERIPLASMIC OLIGOPEPTIDE-BINDING PROTEIN-RELATED"/>
    <property type="match status" value="1"/>
</dbReference>
<reference evidence="6" key="1">
    <citation type="submission" date="2018-05" db="EMBL/GenBank/DDBJ databases">
        <authorList>
            <person name="Lanie J.A."/>
            <person name="Ng W.-L."/>
            <person name="Kazmierczak K.M."/>
            <person name="Andrzejewski T.M."/>
            <person name="Davidsen T.M."/>
            <person name="Wayne K.J."/>
            <person name="Tettelin H."/>
            <person name="Glass J.I."/>
            <person name="Rusch D."/>
            <person name="Podicherti R."/>
            <person name="Tsui H.-C.T."/>
            <person name="Winkler M.E."/>
        </authorList>
    </citation>
    <scope>NUCLEOTIDE SEQUENCE</scope>
</reference>
<evidence type="ECO:0000256" key="3">
    <source>
        <dbReference type="ARBA" id="ARBA00022448"/>
    </source>
</evidence>
<dbReference type="Pfam" id="PF00496">
    <property type="entry name" value="SBP_bac_5"/>
    <property type="match status" value="1"/>
</dbReference>
<dbReference type="PANTHER" id="PTHR30290">
    <property type="entry name" value="PERIPLASMIC BINDING COMPONENT OF ABC TRANSPORTER"/>
    <property type="match status" value="1"/>
</dbReference>
<keyword evidence="4" id="KW-0732">Signal</keyword>
<dbReference type="InterPro" id="IPR000914">
    <property type="entry name" value="SBP_5_dom"/>
</dbReference>
<keyword evidence="3" id="KW-0813">Transport</keyword>
<accession>A0A381XIY3</accession>
<evidence type="ECO:0000259" key="5">
    <source>
        <dbReference type="Pfam" id="PF00496"/>
    </source>
</evidence>
<comment type="similarity">
    <text evidence="2">Belongs to the bacterial solute-binding protein 5 family.</text>
</comment>
<dbReference type="EMBL" id="UINC01015355">
    <property type="protein sequence ID" value="SVA64724.1"/>
    <property type="molecule type" value="Genomic_DNA"/>
</dbReference>
<evidence type="ECO:0000313" key="6">
    <source>
        <dbReference type="EMBL" id="SVA64724.1"/>
    </source>
</evidence>
<dbReference type="InterPro" id="IPR039424">
    <property type="entry name" value="SBP_5"/>
</dbReference>
<evidence type="ECO:0000256" key="1">
    <source>
        <dbReference type="ARBA" id="ARBA00004196"/>
    </source>
</evidence>